<dbReference type="Gene3D" id="3.10.450.50">
    <property type="match status" value="1"/>
</dbReference>
<feature type="domain" description="TAP-C" evidence="10">
    <location>
        <begin position="604"/>
        <end position="659"/>
    </location>
</feature>
<dbReference type="OrthoDB" id="25872at2759"/>
<dbReference type="Pfam" id="PF22602">
    <property type="entry name" value="NXF_NTF2"/>
    <property type="match status" value="1"/>
</dbReference>
<feature type="compositionally biased region" description="Low complexity" evidence="8">
    <location>
        <begin position="105"/>
        <end position="119"/>
    </location>
</feature>
<evidence type="ECO:0000256" key="3">
    <source>
        <dbReference type="ARBA" id="ARBA00022448"/>
    </source>
</evidence>
<dbReference type="Pfam" id="PF03943">
    <property type="entry name" value="TAP_C"/>
    <property type="match status" value="1"/>
</dbReference>
<dbReference type="SUPFAM" id="SSF52058">
    <property type="entry name" value="L domain-like"/>
    <property type="match status" value="1"/>
</dbReference>
<dbReference type="OMA" id="YGGHEAW"/>
<evidence type="ECO:0000313" key="12">
    <source>
        <dbReference type="Proteomes" id="UP000324748"/>
    </source>
</evidence>
<keyword evidence="4" id="KW-0433">Leucine-rich repeat</keyword>
<evidence type="ECO:0000256" key="7">
    <source>
        <dbReference type="ARBA" id="ARBA00023242"/>
    </source>
</evidence>
<dbReference type="PROSITE" id="PS51281">
    <property type="entry name" value="TAP_C"/>
    <property type="match status" value="1"/>
</dbReference>
<dbReference type="Gene3D" id="1.10.8.10">
    <property type="entry name" value="DNA helicase RuvA subunit, C-terminal domain"/>
    <property type="match status" value="1"/>
</dbReference>
<dbReference type="GO" id="GO:0016973">
    <property type="term" value="P:poly(A)+ mRNA export from nucleus"/>
    <property type="evidence" value="ECO:0007669"/>
    <property type="project" value="TreeGrafter"/>
</dbReference>
<evidence type="ECO:0000256" key="6">
    <source>
        <dbReference type="ARBA" id="ARBA00022816"/>
    </source>
</evidence>
<dbReference type="Proteomes" id="UP000324748">
    <property type="component" value="Unassembled WGS sequence"/>
</dbReference>
<comment type="caution">
    <text evidence="11">The sequence shown here is derived from an EMBL/GenBank/DDBJ whole genome shotgun (WGS) entry which is preliminary data.</text>
</comment>
<proteinExistence type="inferred from homology"/>
<comment type="subcellular location">
    <subcellularLocation>
        <location evidence="1">Nucleus</location>
    </subcellularLocation>
</comment>
<dbReference type="SUPFAM" id="SSF46934">
    <property type="entry name" value="UBA-like"/>
    <property type="match status" value="1"/>
</dbReference>
<feature type="domain" description="NTF2" evidence="9">
    <location>
        <begin position="368"/>
        <end position="553"/>
    </location>
</feature>
<feature type="compositionally biased region" description="Low complexity" evidence="8">
    <location>
        <begin position="66"/>
        <end position="75"/>
    </location>
</feature>
<evidence type="ECO:0000313" key="11">
    <source>
        <dbReference type="EMBL" id="KAA1074767.1"/>
    </source>
</evidence>
<dbReference type="InterPro" id="IPR032675">
    <property type="entry name" value="LRR_dom_sf"/>
</dbReference>
<evidence type="ECO:0000256" key="1">
    <source>
        <dbReference type="ARBA" id="ARBA00004123"/>
    </source>
</evidence>
<dbReference type="PROSITE" id="PS51450">
    <property type="entry name" value="LRR"/>
    <property type="match status" value="1"/>
</dbReference>
<dbReference type="PANTHER" id="PTHR10662">
    <property type="entry name" value="NUCLEAR RNA EXPORT FACTOR"/>
    <property type="match status" value="1"/>
</dbReference>
<dbReference type="InterPro" id="IPR002075">
    <property type="entry name" value="NTF2_dom"/>
</dbReference>
<dbReference type="GO" id="GO:0005634">
    <property type="term" value="C:nucleus"/>
    <property type="evidence" value="ECO:0007669"/>
    <property type="project" value="UniProtKB-SubCell"/>
</dbReference>
<organism evidence="11 12">
    <name type="scientific">Puccinia graminis f. sp. tritici</name>
    <dbReference type="NCBI Taxonomy" id="56615"/>
    <lineage>
        <taxon>Eukaryota</taxon>
        <taxon>Fungi</taxon>
        <taxon>Dikarya</taxon>
        <taxon>Basidiomycota</taxon>
        <taxon>Pucciniomycotina</taxon>
        <taxon>Pucciniomycetes</taxon>
        <taxon>Pucciniales</taxon>
        <taxon>Pucciniaceae</taxon>
        <taxon>Puccinia</taxon>
    </lineage>
</organism>
<keyword evidence="6" id="KW-0509">mRNA transport</keyword>
<gene>
    <name evidence="11" type="primary">MEX67_6</name>
    <name evidence="11" type="ORF">PGT21_019573</name>
</gene>
<accession>A0A5B0MCD0</accession>
<keyword evidence="5" id="KW-0677">Repeat</keyword>
<dbReference type="CDD" id="cd14342">
    <property type="entry name" value="UBA_TAP-C"/>
    <property type="match status" value="1"/>
</dbReference>
<dbReference type="PANTHER" id="PTHR10662:SF22">
    <property type="entry name" value="NUCLEAR RNA EXPORT FACTOR 1"/>
    <property type="match status" value="1"/>
</dbReference>
<dbReference type="AlphaFoldDB" id="A0A5B0MCD0"/>
<evidence type="ECO:0000259" key="10">
    <source>
        <dbReference type="PROSITE" id="PS51281"/>
    </source>
</evidence>
<evidence type="ECO:0000259" key="9">
    <source>
        <dbReference type="PROSITE" id="PS50177"/>
    </source>
</evidence>
<dbReference type="InterPro" id="IPR005637">
    <property type="entry name" value="TAP_C_dom"/>
</dbReference>
<keyword evidence="7" id="KW-0539">Nucleus</keyword>
<dbReference type="SUPFAM" id="SSF54427">
    <property type="entry name" value="NTF2-like"/>
    <property type="match status" value="1"/>
</dbReference>
<evidence type="ECO:0000256" key="5">
    <source>
        <dbReference type="ARBA" id="ARBA00022737"/>
    </source>
</evidence>
<comment type="similarity">
    <text evidence="2">Belongs to the NXF family.</text>
</comment>
<feature type="compositionally biased region" description="Basic residues" evidence="8">
    <location>
        <begin position="50"/>
        <end position="61"/>
    </location>
</feature>
<dbReference type="FunFam" id="3.10.450.50:FF:000013">
    <property type="entry name" value="mRNA export factor mex67"/>
    <property type="match status" value="1"/>
</dbReference>
<reference evidence="11 12" key="1">
    <citation type="submission" date="2019-05" db="EMBL/GenBank/DDBJ databases">
        <title>Emergence of the Ug99 lineage of the wheat stem rust pathogen through somatic hybridization.</title>
        <authorList>
            <person name="Li F."/>
            <person name="Upadhyaya N.M."/>
            <person name="Sperschneider J."/>
            <person name="Matny O."/>
            <person name="Nguyen-Phuc H."/>
            <person name="Mago R."/>
            <person name="Raley C."/>
            <person name="Miller M.E."/>
            <person name="Silverstein K.A.T."/>
            <person name="Henningsen E."/>
            <person name="Hirsch C.D."/>
            <person name="Visser B."/>
            <person name="Pretorius Z.A."/>
            <person name="Steffenson B.J."/>
            <person name="Schwessinger B."/>
            <person name="Dodds P.N."/>
            <person name="Figueroa M."/>
        </authorList>
    </citation>
    <scope>NUCLEOTIDE SEQUENCE [LARGE SCALE GENOMIC DNA]</scope>
    <source>
        <strain evidence="11">21-0</strain>
    </source>
</reference>
<sequence length="662" mass="72337">MFSQIANQQQQQQQSEASNQLRLLKRSIESNQHEQQQQQQQPLMNTSNKLAHHQNKKRLNKHRLDTPTITTTTPTAHQKSNKLHKTTNYINNNNSTPHRSRQVPHRSTLSTRLSSSSSTRHPRPSRIIGTHSHSESAIDVLRKLLQSRWDPVTKLLDLANLAQDKILKAAGIAAPGQKGAPLRTAGAIWKLCKEICPNVRSISLAENQLQSLQPMSISSLVATFPELANLSLAGNRLGSFSDLNALSPTTGRGGIMNGCSSGLTSLRELILTGNPLRTHAEKDGQTGLQNYLFEVVRRFPSLEVLDGEAIDPAMKATIAATVAAAPNRSQSMVEEDMMAKQLDTLPPQPPLPMSIQPAFMNDSSTSTFVAAFCLQFFNAFDHDRASLMDVYATQSSFSLCASPYIPARAKMAGLTRNSPDMPAQQVPSWNEYIAISRNNARLKGPKLSERLANGPAEIVNFMKQIPGTKHPINGSEDGTKFVVDSWQMGGLVNENVSVGGSVIYVSIHGQFQELPSLTVRSFDRNFLLGAAGPASAAALKGWPCVILTDQLTVRGYSSPQAWAPTATTSITPPQPHASAPVIPLPSTTNNGLAQPPKPLIMSEEEKKELIKKVMDLTNLNLNFTLDCLTQNHWNFEASIKNFHEILQRGGLPPDAFLSSSSS</sequence>
<dbReference type="InterPro" id="IPR009060">
    <property type="entry name" value="UBA-like_sf"/>
</dbReference>
<dbReference type="EMBL" id="VSWC01000157">
    <property type="protein sequence ID" value="KAA1074767.1"/>
    <property type="molecule type" value="Genomic_DNA"/>
</dbReference>
<dbReference type="GO" id="GO:0003723">
    <property type="term" value="F:RNA binding"/>
    <property type="evidence" value="ECO:0007669"/>
    <property type="project" value="TreeGrafter"/>
</dbReference>
<evidence type="ECO:0000256" key="4">
    <source>
        <dbReference type="ARBA" id="ARBA00022614"/>
    </source>
</evidence>
<feature type="region of interest" description="Disordered" evidence="8">
    <location>
        <begin position="30"/>
        <end position="129"/>
    </location>
</feature>
<keyword evidence="3" id="KW-0813">Transport</keyword>
<keyword evidence="12" id="KW-1185">Reference proteome</keyword>
<dbReference type="InterPro" id="IPR018222">
    <property type="entry name" value="Nuclear_transport_factor_2_euk"/>
</dbReference>
<name>A0A5B0MCD0_PUCGR</name>
<protein>
    <submittedName>
        <fullName evidence="11">Nuclear mRNA export, poly(A)+RNA binding protein</fullName>
    </submittedName>
</protein>
<dbReference type="InterPro" id="IPR032710">
    <property type="entry name" value="NTF2-like_dom_sf"/>
</dbReference>
<dbReference type="InterPro" id="IPR001611">
    <property type="entry name" value="Leu-rich_rpt"/>
</dbReference>
<evidence type="ECO:0000256" key="2">
    <source>
        <dbReference type="ARBA" id="ARBA00009285"/>
    </source>
</evidence>
<dbReference type="PROSITE" id="PS50177">
    <property type="entry name" value="NTF2_DOMAIN"/>
    <property type="match status" value="1"/>
</dbReference>
<evidence type="ECO:0000256" key="8">
    <source>
        <dbReference type="SAM" id="MobiDB-lite"/>
    </source>
</evidence>
<dbReference type="SMART" id="SM00804">
    <property type="entry name" value="TAP_C"/>
    <property type="match status" value="1"/>
</dbReference>
<dbReference type="InterPro" id="IPR030217">
    <property type="entry name" value="NXF_fam"/>
</dbReference>
<feature type="compositionally biased region" description="Polar residues" evidence="8">
    <location>
        <begin position="86"/>
        <end position="97"/>
    </location>
</feature>
<dbReference type="Gene3D" id="3.80.10.10">
    <property type="entry name" value="Ribonuclease Inhibitor"/>
    <property type="match status" value="1"/>
</dbReference>